<feature type="transmembrane region" description="Helical" evidence="6">
    <location>
        <begin position="12"/>
        <end position="31"/>
    </location>
</feature>
<feature type="transmembrane region" description="Helical" evidence="6">
    <location>
        <begin position="127"/>
        <end position="143"/>
    </location>
</feature>
<dbReference type="Gene3D" id="1.10.3730.20">
    <property type="match status" value="1"/>
</dbReference>
<feature type="transmembrane region" description="Helical" evidence="6">
    <location>
        <begin position="241"/>
        <end position="261"/>
    </location>
</feature>
<feature type="transmembrane region" description="Helical" evidence="6">
    <location>
        <begin position="149"/>
        <end position="171"/>
    </location>
</feature>
<dbReference type="Pfam" id="PF00892">
    <property type="entry name" value="EamA"/>
    <property type="match status" value="2"/>
</dbReference>
<dbReference type="Proteomes" id="UP000236394">
    <property type="component" value="Unassembled WGS sequence"/>
</dbReference>
<protein>
    <submittedName>
        <fullName evidence="8">EamA family transporter</fullName>
    </submittedName>
</protein>
<reference evidence="9" key="1">
    <citation type="submission" date="2017-04" db="EMBL/GenBank/DDBJ databases">
        <authorList>
            <person name="Bumgarner R.E."/>
            <person name="Fredricks D.N."/>
            <person name="Srinivasan S."/>
        </authorList>
    </citation>
    <scope>NUCLEOTIDE SEQUENCE [LARGE SCALE GENOMIC DNA]</scope>
    <source>
        <strain evidence="9">KA00405</strain>
    </source>
</reference>
<comment type="similarity">
    <text evidence="2">Belongs to the EamA transporter family.</text>
</comment>
<feature type="domain" description="EamA" evidence="7">
    <location>
        <begin position="154"/>
        <end position="279"/>
    </location>
</feature>
<dbReference type="PANTHER" id="PTHR22911">
    <property type="entry name" value="ACYL-MALONYL CONDENSING ENZYME-RELATED"/>
    <property type="match status" value="1"/>
</dbReference>
<feature type="transmembrane region" description="Helical" evidence="6">
    <location>
        <begin position="103"/>
        <end position="120"/>
    </location>
</feature>
<evidence type="ECO:0000256" key="5">
    <source>
        <dbReference type="ARBA" id="ARBA00023136"/>
    </source>
</evidence>
<evidence type="ECO:0000256" key="4">
    <source>
        <dbReference type="ARBA" id="ARBA00022989"/>
    </source>
</evidence>
<dbReference type="EMBL" id="NBZD01000002">
    <property type="protein sequence ID" value="PNH18736.1"/>
    <property type="molecule type" value="Genomic_DNA"/>
</dbReference>
<evidence type="ECO:0000313" key="8">
    <source>
        <dbReference type="EMBL" id="PNH18736.1"/>
    </source>
</evidence>
<feature type="transmembrane region" description="Helical" evidence="6">
    <location>
        <begin position="73"/>
        <end position="91"/>
    </location>
</feature>
<organism evidence="8 9">
    <name type="scientific">Mageeibacillus indolicus</name>
    <dbReference type="NCBI Taxonomy" id="884684"/>
    <lineage>
        <taxon>Bacteria</taxon>
        <taxon>Bacillati</taxon>
        <taxon>Bacillota</taxon>
        <taxon>Clostridia</taxon>
        <taxon>Eubacteriales</taxon>
        <taxon>Oscillospiraceae</taxon>
        <taxon>Mageeibacillus</taxon>
    </lineage>
</organism>
<evidence type="ECO:0000256" key="2">
    <source>
        <dbReference type="ARBA" id="ARBA00007362"/>
    </source>
</evidence>
<dbReference type="SUPFAM" id="SSF103481">
    <property type="entry name" value="Multidrug resistance efflux transporter EmrE"/>
    <property type="match status" value="2"/>
</dbReference>
<keyword evidence="5 6" id="KW-0472">Membrane</keyword>
<evidence type="ECO:0000313" key="9">
    <source>
        <dbReference type="Proteomes" id="UP000236394"/>
    </source>
</evidence>
<sequence>MENFSAKRSYTKGITAIVISALGFAGMAFFVKLSGDVPTMQKAVFRNLVTALFAFFMLIKAKEKFYIEPRNRWPMVGRCVCGTIGFVSNFIAIEKLPLGDANILQKLSPFFAIIMSIFILREKPNRLAVGSVILALIGAVFVVKPTSGLVSLPALIGVLGGLGAGSAYTFVRRLGLGGVKGPLIIFSFSASSVIAILPVAIWQYRPMTPRQIGFLFLAGLCSVVGQVFVTKAYTFAPAKAISVFDYTQVLFAALLGFTFLGEIPDRYSIIGYVIIIATAVGKWLLERRRDRELVMPQK</sequence>
<dbReference type="InterPro" id="IPR037185">
    <property type="entry name" value="EmrE-like"/>
</dbReference>
<accession>A0A2J8B1V6</accession>
<dbReference type="GO" id="GO:0016020">
    <property type="term" value="C:membrane"/>
    <property type="evidence" value="ECO:0007669"/>
    <property type="project" value="UniProtKB-SubCell"/>
</dbReference>
<feature type="transmembrane region" description="Helical" evidence="6">
    <location>
        <begin position="210"/>
        <end position="229"/>
    </location>
</feature>
<gene>
    <name evidence="8" type="ORF">B7R76_04045</name>
</gene>
<feature type="transmembrane region" description="Helical" evidence="6">
    <location>
        <begin position="183"/>
        <end position="204"/>
    </location>
</feature>
<keyword evidence="4 6" id="KW-1133">Transmembrane helix</keyword>
<evidence type="ECO:0000256" key="3">
    <source>
        <dbReference type="ARBA" id="ARBA00022692"/>
    </source>
</evidence>
<evidence type="ECO:0000256" key="1">
    <source>
        <dbReference type="ARBA" id="ARBA00004141"/>
    </source>
</evidence>
<dbReference type="AlphaFoldDB" id="A0A2J8B1V6"/>
<comment type="caution">
    <text evidence="8">The sequence shown here is derived from an EMBL/GenBank/DDBJ whole genome shotgun (WGS) entry which is preliminary data.</text>
</comment>
<comment type="subcellular location">
    <subcellularLocation>
        <location evidence="1">Membrane</location>
        <topology evidence="1">Multi-pass membrane protein</topology>
    </subcellularLocation>
</comment>
<dbReference type="RefSeq" id="WP_034575292.1">
    <property type="nucleotide sequence ID" value="NZ_NBZD01000002.1"/>
</dbReference>
<feature type="transmembrane region" description="Helical" evidence="6">
    <location>
        <begin position="267"/>
        <end position="285"/>
    </location>
</feature>
<evidence type="ECO:0000259" key="7">
    <source>
        <dbReference type="Pfam" id="PF00892"/>
    </source>
</evidence>
<proteinExistence type="inferred from homology"/>
<feature type="transmembrane region" description="Helical" evidence="6">
    <location>
        <begin position="43"/>
        <end position="61"/>
    </location>
</feature>
<name>A0A2J8B1V6_9FIRM</name>
<keyword evidence="3 6" id="KW-0812">Transmembrane</keyword>
<dbReference type="PANTHER" id="PTHR22911:SF6">
    <property type="entry name" value="SOLUTE CARRIER FAMILY 35 MEMBER G1"/>
    <property type="match status" value="1"/>
</dbReference>
<dbReference type="InterPro" id="IPR000620">
    <property type="entry name" value="EamA_dom"/>
</dbReference>
<evidence type="ECO:0000256" key="6">
    <source>
        <dbReference type="SAM" id="Phobius"/>
    </source>
</evidence>
<feature type="domain" description="EamA" evidence="7">
    <location>
        <begin position="12"/>
        <end position="143"/>
    </location>
</feature>